<dbReference type="InParanoid" id="A0A3N4KQ26"/>
<evidence type="ECO:0000256" key="3">
    <source>
        <dbReference type="SAM" id="MobiDB-lite"/>
    </source>
</evidence>
<accession>A0A3N4KQ26</accession>
<evidence type="ECO:0000256" key="2">
    <source>
        <dbReference type="ARBA" id="ARBA00023242"/>
    </source>
</evidence>
<dbReference type="SUPFAM" id="SSF57701">
    <property type="entry name" value="Zn2/Cys6 DNA-binding domain"/>
    <property type="match status" value="1"/>
</dbReference>
<reference evidence="5 6" key="1">
    <citation type="journal article" date="2018" name="Nat. Ecol. Evol.">
        <title>Pezizomycetes genomes reveal the molecular basis of ectomycorrhizal truffle lifestyle.</title>
        <authorList>
            <person name="Murat C."/>
            <person name="Payen T."/>
            <person name="Noel B."/>
            <person name="Kuo A."/>
            <person name="Morin E."/>
            <person name="Chen J."/>
            <person name="Kohler A."/>
            <person name="Krizsan K."/>
            <person name="Balestrini R."/>
            <person name="Da Silva C."/>
            <person name="Montanini B."/>
            <person name="Hainaut M."/>
            <person name="Levati E."/>
            <person name="Barry K.W."/>
            <person name="Belfiori B."/>
            <person name="Cichocki N."/>
            <person name="Clum A."/>
            <person name="Dockter R.B."/>
            <person name="Fauchery L."/>
            <person name="Guy J."/>
            <person name="Iotti M."/>
            <person name="Le Tacon F."/>
            <person name="Lindquist E.A."/>
            <person name="Lipzen A."/>
            <person name="Malagnac F."/>
            <person name="Mello A."/>
            <person name="Molinier V."/>
            <person name="Miyauchi S."/>
            <person name="Poulain J."/>
            <person name="Riccioni C."/>
            <person name="Rubini A."/>
            <person name="Sitrit Y."/>
            <person name="Splivallo R."/>
            <person name="Traeger S."/>
            <person name="Wang M."/>
            <person name="Zifcakova L."/>
            <person name="Wipf D."/>
            <person name="Zambonelli A."/>
            <person name="Paolocci F."/>
            <person name="Nowrousian M."/>
            <person name="Ottonello S."/>
            <person name="Baldrian P."/>
            <person name="Spatafora J.W."/>
            <person name="Henrissat B."/>
            <person name="Nagy L.G."/>
            <person name="Aury J.M."/>
            <person name="Wincker P."/>
            <person name="Grigoriev I.V."/>
            <person name="Bonfante P."/>
            <person name="Martin F.M."/>
        </authorList>
    </citation>
    <scope>NUCLEOTIDE SEQUENCE [LARGE SCALE GENOMIC DNA]</scope>
    <source>
        <strain evidence="5 6">CCBAS932</strain>
    </source>
</reference>
<feature type="domain" description="Zn(2)-C6 fungal-type" evidence="4">
    <location>
        <begin position="22"/>
        <end position="50"/>
    </location>
</feature>
<protein>
    <recommendedName>
        <fullName evidence="4">Zn(2)-C6 fungal-type domain-containing protein</fullName>
    </recommendedName>
</protein>
<dbReference type="AlphaFoldDB" id="A0A3N4KQ26"/>
<dbReference type="PANTHER" id="PTHR37534">
    <property type="entry name" value="TRANSCRIPTIONAL ACTIVATOR PROTEIN UGA3"/>
    <property type="match status" value="1"/>
</dbReference>
<dbReference type="GO" id="GO:0000976">
    <property type="term" value="F:transcription cis-regulatory region binding"/>
    <property type="evidence" value="ECO:0007669"/>
    <property type="project" value="TreeGrafter"/>
</dbReference>
<evidence type="ECO:0000313" key="6">
    <source>
        <dbReference type="Proteomes" id="UP000277580"/>
    </source>
</evidence>
<evidence type="ECO:0000313" key="5">
    <source>
        <dbReference type="EMBL" id="RPB11539.1"/>
    </source>
</evidence>
<dbReference type="Pfam" id="PF00172">
    <property type="entry name" value="Zn_clus"/>
    <property type="match status" value="1"/>
</dbReference>
<keyword evidence="2" id="KW-0539">Nucleus</keyword>
<name>A0A3N4KQ26_9PEZI</name>
<dbReference type="STRING" id="1392247.A0A3N4KQ26"/>
<dbReference type="PROSITE" id="PS50048">
    <property type="entry name" value="ZN2_CY6_FUNGAL_2"/>
    <property type="match status" value="1"/>
</dbReference>
<comment type="subcellular location">
    <subcellularLocation>
        <location evidence="1">Nucleus</location>
    </subcellularLocation>
</comment>
<dbReference type="PANTHER" id="PTHR37534:SF8">
    <property type="entry name" value="ZN(II)2CYS6 TRANSCRIPTION FACTOR (EUROFUNG)"/>
    <property type="match status" value="1"/>
</dbReference>
<dbReference type="InterPro" id="IPR036864">
    <property type="entry name" value="Zn2-C6_fun-type_DNA-bd_sf"/>
</dbReference>
<feature type="compositionally biased region" description="Low complexity" evidence="3">
    <location>
        <begin position="81"/>
        <end position="99"/>
    </location>
</feature>
<dbReference type="GO" id="GO:0008270">
    <property type="term" value="F:zinc ion binding"/>
    <property type="evidence" value="ECO:0007669"/>
    <property type="project" value="InterPro"/>
</dbReference>
<feature type="region of interest" description="Disordered" evidence="3">
    <location>
        <begin position="69"/>
        <end position="114"/>
    </location>
</feature>
<dbReference type="SMART" id="SM00066">
    <property type="entry name" value="GAL4"/>
    <property type="match status" value="1"/>
</dbReference>
<dbReference type="GO" id="GO:0045944">
    <property type="term" value="P:positive regulation of transcription by RNA polymerase II"/>
    <property type="evidence" value="ECO:0007669"/>
    <property type="project" value="TreeGrafter"/>
</dbReference>
<gene>
    <name evidence="5" type="ORF">P167DRAFT_524345</name>
</gene>
<dbReference type="Gene3D" id="4.10.240.10">
    <property type="entry name" value="Zn(2)-C6 fungal-type DNA-binding domain"/>
    <property type="match status" value="1"/>
</dbReference>
<dbReference type="Pfam" id="PF11951">
    <property type="entry name" value="Fungal_trans_2"/>
    <property type="match status" value="1"/>
</dbReference>
<dbReference type="GO" id="GO:0005634">
    <property type="term" value="C:nucleus"/>
    <property type="evidence" value="ECO:0007669"/>
    <property type="project" value="UniProtKB-SubCell"/>
</dbReference>
<keyword evidence="6" id="KW-1185">Reference proteome</keyword>
<dbReference type="Proteomes" id="UP000277580">
    <property type="component" value="Unassembled WGS sequence"/>
</dbReference>
<evidence type="ECO:0000256" key="1">
    <source>
        <dbReference type="ARBA" id="ARBA00004123"/>
    </source>
</evidence>
<proteinExistence type="predicted"/>
<dbReference type="EMBL" id="ML119135">
    <property type="protein sequence ID" value="RPB11539.1"/>
    <property type="molecule type" value="Genomic_DNA"/>
</dbReference>
<dbReference type="OrthoDB" id="5380854at2759"/>
<sequence length="605" mass="66748">MMAATTPPSPPTTAPTALSPVDCYTCRRRRVRCDRVLPGCAKCARTQLDCLGYKKPLVWNKGVASRGKMMGKTFPVPATPPQQQQPQRQPQSKSSSAQPKSKERQKPTPRRSIVLVDQPRVAAAEIEVGRPGSVVSGTSEEDEEEIVRVVELDSWSEGTWETTSYGASPGGYGTGSENSFQALVARPARNVKYTLSPFNPSFFGDLDATGRYYLSYFDERVCRDFILFERYGDNPYRNLLPMAAQNPPFLHAALAVAARHHSNNCNFPETHALVYKGRAYKHLSHALQTQTCGGKIVTEPVLAAMLLFLFFEALDSGMNTWKIHLRAARRLIQLSGGMKGIKGGMSSMLSVLITHVAAIDIIGRSLAFSGPESDYQPWGSSLSEVFTSLKEAEDYSFLGCPAELLQIILCITLLNNQSRQSAAGITTIATTDVSDTNFIPSAETLMTRINAFDPANWLKTSMPNMKLQAKLSVAEIKPQELFHHVSAYKCAVHLFAAQVLSPPLPPLAQAELTEMTNRLIAHIGHIAPGSVLYKGAVWPVFLAGTGAMEEGQREFVRGALRNIWSVLPQFNIKNAGNLLEEMWKDREGRDWKKRLESGGIDWLFI</sequence>
<organism evidence="5 6">
    <name type="scientific">Morchella conica CCBAS932</name>
    <dbReference type="NCBI Taxonomy" id="1392247"/>
    <lineage>
        <taxon>Eukaryota</taxon>
        <taxon>Fungi</taxon>
        <taxon>Dikarya</taxon>
        <taxon>Ascomycota</taxon>
        <taxon>Pezizomycotina</taxon>
        <taxon>Pezizomycetes</taxon>
        <taxon>Pezizales</taxon>
        <taxon>Morchellaceae</taxon>
        <taxon>Morchella</taxon>
    </lineage>
</organism>
<evidence type="ECO:0000259" key="4">
    <source>
        <dbReference type="PROSITE" id="PS50048"/>
    </source>
</evidence>
<dbReference type="InterPro" id="IPR021858">
    <property type="entry name" value="Fun_TF"/>
</dbReference>
<dbReference type="InterPro" id="IPR001138">
    <property type="entry name" value="Zn2Cys6_DnaBD"/>
</dbReference>
<dbReference type="GO" id="GO:0000981">
    <property type="term" value="F:DNA-binding transcription factor activity, RNA polymerase II-specific"/>
    <property type="evidence" value="ECO:0007669"/>
    <property type="project" value="InterPro"/>
</dbReference>